<dbReference type="AlphaFoldDB" id="A0A485LXC2"/>
<organism evidence="1">
    <name type="scientific">anaerobic digester metagenome</name>
    <dbReference type="NCBI Taxonomy" id="1263854"/>
    <lineage>
        <taxon>unclassified sequences</taxon>
        <taxon>metagenomes</taxon>
        <taxon>ecological metagenomes</taxon>
    </lineage>
</organism>
<accession>A0A485LXC2</accession>
<dbReference type="EMBL" id="CAADRN010000121">
    <property type="protein sequence ID" value="VFU13206.1"/>
    <property type="molecule type" value="Genomic_DNA"/>
</dbReference>
<sequence length="93" mass="10545">MAAAIRHNNKIWEAGGRFSENQSENQGNGSMLPSVKLLCQTVIYREKISEFFKPDPKKPEEAGGRSSCFLHVKLLCQAVIYQEQISEFFKPDP</sequence>
<protein>
    <submittedName>
        <fullName evidence="1">Uncharacterized protein</fullName>
    </submittedName>
</protein>
<name>A0A485LXC2_9ZZZZ</name>
<gene>
    <name evidence="1" type="ORF">SCFA_2070003</name>
</gene>
<reference evidence="1" key="1">
    <citation type="submission" date="2019-03" db="EMBL/GenBank/DDBJ databases">
        <authorList>
            <person name="Hao L."/>
        </authorList>
    </citation>
    <scope>NUCLEOTIDE SEQUENCE</scope>
</reference>
<evidence type="ECO:0000313" key="1">
    <source>
        <dbReference type="EMBL" id="VFU13206.1"/>
    </source>
</evidence>
<proteinExistence type="predicted"/>